<dbReference type="STRING" id="80876.SAMN05421779_103376"/>
<dbReference type="Pfam" id="PF01841">
    <property type="entry name" value="Transglut_core"/>
    <property type="match status" value="1"/>
</dbReference>
<dbReference type="GO" id="GO:0006508">
    <property type="term" value="P:proteolysis"/>
    <property type="evidence" value="ECO:0007669"/>
    <property type="project" value="UniProtKB-KW"/>
</dbReference>
<dbReference type="Proteomes" id="UP000185678">
    <property type="component" value="Unassembled WGS sequence"/>
</dbReference>
<dbReference type="InterPro" id="IPR002931">
    <property type="entry name" value="Transglutaminase-like"/>
</dbReference>
<sequence length="324" mass="35543">MSVTYTVRHLTRYTYSYPVTLSHHAAHLLPRVADRQVCHLARLTITPRPSSQRQRKDFFGNPVSLFSVDQSHEELTVLSESRITVDPPEPPAADKTLPWEQVAALLAHPIPRDGESLPVGVEQGVVLEATRYLYASPMVPLLPELESYARQSFTAGRPILEAAVDLTRRIFRDFAYDPDATDIATPLAHVMAERRGVCQDFAHVQIGALRSLGLAARYVSGYLLTGNTVEAKNDAAEAPALIGNDASHAWVSLWSPETGWIDLDPTNNKIALHEHVVVAWGRDFDDISPIKGVMVGGGDHAVSVEVAVCPETIPDPLPEQGEEL</sequence>
<proteinExistence type="predicted"/>
<dbReference type="SUPFAM" id="SSF54001">
    <property type="entry name" value="Cysteine proteinases"/>
    <property type="match status" value="1"/>
</dbReference>
<dbReference type="OrthoDB" id="9804023at2"/>
<dbReference type="Gene3D" id="3.10.620.30">
    <property type="match status" value="1"/>
</dbReference>
<feature type="domain" description="Transglutaminase-like" evidence="1">
    <location>
        <begin position="190"/>
        <end position="267"/>
    </location>
</feature>
<gene>
    <name evidence="2" type="ORF">SAMN05421779_103376</name>
</gene>
<keyword evidence="2" id="KW-0645">Protease</keyword>
<name>A0A1N7LK29_9PROT</name>
<evidence type="ECO:0000313" key="2">
    <source>
        <dbReference type="EMBL" id="SIS74162.1"/>
    </source>
</evidence>
<dbReference type="GO" id="GO:0008233">
    <property type="term" value="F:peptidase activity"/>
    <property type="evidence" value="ECO:0007669"/>
    <property type="project" value="UniProtKB-KW"/>
</dbReference>
<dbReference type="PANTHER" id="PTHR33490:SF7">
    <property type="entry name" value="BLR2979 PROTEIN"/>
    <property type="match status" value="1"/>
</dbReference>
<reference evidence="2 3" key="1">
    <citation type="submission" date="2017-01" db="EMBL/GenBank/DDBJ databases">
        <authorList>
            <person name="Mah S.A."/>
            <person name="Swanson W.J."/>
            <person name="Moy G.W."/>
            <person name="Vacquier V.D."/>
        </authorList>
    </citation>
    <scope>NUCLEOTIDE SEQUENCE [LARGE SCALE GENOMIC DNA]</scope>
    <source>
        <strain evidence="2 3">DSM 11589</strain>
    </source>
</reference>
<dbReference type="InterPro" id="IPR013589">
    <property type="entry name" value="Bac_transglu_N"/>
</dbReference>
<keyword evidence="2" id="KW-0378">Hydrolase</keyword>
<dbReference type="EMBL" id="FTOA01000003">
    <property type="protein sequence ID" value="SIS74162.1"/>
    <property type="molecule type" value="Genomic_DNA"/>
</dbReference>
<accession>A0A1N7LK29</accession>
<dbReference type="Pfam" id="PF08379">
    <property type="entry name" value="Bact_transglu_N"/>
    <property type="match status" value="1"/>
</dbReference>
<evidence type="ECO:0000313" key="3">
    <source>
        <dbReference type="Proteomes" id="UP000185678"/>
    </source>
</evidence>
<protein>
    <submittedName>
        <fullName evidence="2">Transglutaminase-like enzyme, putative cysteine protease</fullName>
    </submittedName>
</protein>
<evidence type="ECO:0000259" key="1">
    <source>
        <dbReference type="SMART" id="SM00460"/>
    </source>
</evidence>
<organism evidence="2 3">
    <name type="scientific">Insolitispirillum peregrinum</name>
    <dbReference type="NCBI Taxonomy" id="80876"/>
    <lineage>
        <taxon>Bacteria</taxon>
        <taxon>Pseudomonadati</taxon>
        <taxon>Pseudomonadota</taxon>
        <taxon>Alphaproteobacteria</taxon>
        <taxon>Rhodospirillales</taxon>
        <taxon>Novispirillaceae</taxon>
        <taxon>Insolitispirillum</taxon>
    </lineage>
</organism>
<dbReference type="SMART" id="SM00460">
    <property type="entry name" value="TGc"/>
    <property type="match status" value="1"/>
</dbReference>
<dbReference type="InterPro" id="IPR038765">
    <property type="entry name" value="Papain-like_cys_pep_sf"/>
</dbReference>
<dbReference type="RefSeq" id="WP_076400030.1">
    <property type="nucleotide sequence ID" value="NZ_FTOA01000003.1"/>
</dbReference>
<dbReference type="AlphaFoldDB" id="A0A1N7LK29"/>
<dbReference type="PANTHER" id="PTHR33490">
    <property type="entry name" value="BLR5614 PROTEIN-RELATED"/>
    <property type="match status" value="1"/>
</dbReference>
<keyword evidence="3" id="KW-1185">Reference proteome</keyword>